<evidence type="ECO:0000259" key="1">
    <source>
        <dbReference type="Pfam" id="PF01755"/>
    </source>
</evidence>
<dbReference type="AlphaFoldDB" id="A0A543K9Y3"/>
<reference evidence="2 3" key="1">
    <citation type="submission" date="2019-06" db="EMBL/GenBank/DDBJ databases">
        <title>Genomic Encyclopedia of Archaeal and Bacterial Type Strains, Phase II (KMG-II): from individual species to whole genera.</title>
        <authorList>
            <person name="Goeker M."/>
        </authorList>
    </citation>
    <scope>NUCLEOTIDE SEQUENCE [LARGE SCALE GENOMIC DNA]</scope>
    <source>
        <strain evidence="2 3">DSM 18423</strain>
    </source>
</reference>
<dbReference type="EMBL" id="VFPT01000001">
    <property type="protein sequence ID" value="TQM91859.1"/>
    <property type="molecule type" value="Genomic_DNA"/>
</dbReference>
<name>A0A543K9Y3_9RHOB</name>
<dbReference type="InterPro" id="IPR002654">
    <property type="entry name" value="Glyco_trans_25"/>
</dbReference>
<comment type="caution">
    <text evidence="2">The sequence shown here is derived from an EMBL/GenBank/DDBJ whole genome shotgun (WGS) entry which is preliminary data.</text>
</comment>
<dbReference type="GO" id="GO:0016740">
    <property type="term" value="F:transferase activity"/>
    <property type="evidence" value="ECO:0007669"/>
    <property type="project" value="UniProtKB-KW"/>
</dbReference>
<sequence>MSVTRSDLAAYCINLDRATARWAEMAPRLEGLGLPVSRFAAIDGRADPERIRDALDAAAFRANMGRDALPAEVGCYLSHLAVWEQFLETGKPVALVLEDDVVFHDDFLPALDAALGAVAQWDMLKLNRIRAKLPVRQGRAGAWVLNAYLGPATGFGGYLITRALAARLLPRMLPMRLPVDYEGTRWWAHDFRLLGLEPFPSHVDDGGDSTINGPGHAGAVKAPRHKRLGNYAMRAGNYGRRGWGMLRRRIRF</sequence>
<keyword evidence="3" id="KW-1185">Reference proteome</keyword>
<gene>
    <name evidence="2" type="ORF">BD293_0434</name>
</gene>
<dbReference type="Pfam" id="PF01755">
    <property type="entry name" value="Glyco_transf_25"/>
    <property type="match status" value="1"/>
</dbReference>
<accession>A0A543K9Y3</accession>
<evidence type="ECO:0000313" key="2">
    <source>
        <dbReference type="EMBL" id="TQM91859.1"/>
    </source>
</evidence>
<protein>
    <submittedName>
        <fullName evidence="2">Glycosyl transferase family 25</fullName>
    </submittedName>
</protein>
<proteinExistence type="predicted"/>
<keyword evidence="2" id="KW-0808">Transferase</keyword>
<feature type="domain" description="Glycosyl transferase family 25" evidence="1">
    <location>
        <begin position="10"/>
        <end position="130"/>
    </location>
</feature>
<dbReference type="Proteomes" id="UP000320582">
    <property type="component" value="Unassembled WGS sequence"/>
</dbReference>
<organism evidence="2 3">
    <name type="scientific">Roseinatronobacter monicus</name>
    <dbReference type="NCBI Taxonomy" id="393481"/>
    <lineage>
        <taxon>Bacteria</taxon>
        <taxon>Pseudomonadati</taxon>
        <taxon>Pseudomonadota</taxon>
        <taxon>Alphaproteobacteria</taxon>
        <taxon>Rhodobacterales</taxon>
        <taxon>Paracoccaceae</taxon>
        <taxon>Roseinatronobacter</taxon>
    </lineage>
</organism>
<dbReference type="CDD" id="cd06532">
    <property type="entry name" value="Glyco_transf_25"/>
    <property type="match status" value="1"/>
</dbReference>
<evidence type="ECO:0000313" key="3">
    <source>
        <dbReference type="Proteomes" id="UP000320582"/>
    </source>
</evidence>
<dbReference type="RefSeq" id="WP_246086183.1">
    <property type="nucleotide sequence ID" value="NZ_VFPT01000001.1"/>
</dbReference>